<evidence type="ECO:0000256" key="2">
    <source>
        <dbReference type="ARBA" id="ARBA00022692"/>
    </source>
</evidence>
<organism evidence="7 8">
    <name type="scientific">Candidatus Wolfebacteria bacterium GW2011_GWC1_37_10</name>
    <dbReference type="NCBI Taxonomy" id="1619010"/>
    <lineage>
        <taxon>Bacteria</taxon>
        <taxon>Candidatus Wolfeibacteriota</taxon>
    </lineage>
</organism>
<feature type="transmembrane region" description="Helical" evidence="5">
    <location>
        <begin position="39"/>
        <end position="62"/>
    </location>
</feature>
<keyword evidence="3 5" id="KW-1133">Transmembrane helix</keyword>
<evidence type="ECO:0000256" key="1">
    <source>
        <dbReference type="ARBA" id="ARBA00004141"/>
    </source>
</evidence>
<evidence type="ECO:0000256" key="3">
    <source>
        <dbReference type="ARBA" id="ARBA00022989"/>
    </source>
</evidence>
<comment type="subcellular location">
    <subcellularLocation>
        <location evidence="1">Membrane</location>
        <topology evidence="1">Multi-pass membrane protein</topology>
    </subcellularLocation>
</comment>
<feature type="transmembrane region" description="Helical" evidence="5">
    <location>
        <begin position="135"/>
        <end position="151"/>
    </location>
</feature>
<dbReference type="Pfam" id="PF01699">
    <property type="entry name" value="Na_Ca_ex"/>
    <property type="match status" value="2"/>
</dbReference>
<feature type="transmembrane region" description="Helical" evidence="5">
    <location>
        <begin position="6"/>
        <end position="27"/>
    </location>
</feature>
<feature type="transmembrane region" description="Helical" evidence="5">
    <location>
        <begin position="311"/>
        <end position="327"/>
    </location>
</feature>
<feature type="transmembrane region" description="Helical" evidence="5">
    <location>
        <begin position="280"/>
        <end position="299"/>
    </location>
</feature>
<dbReference type="PANTHER" id="PTHR10846">
    <property type="entry name" value="SODIUM/POTASSIUM/CALCIUM EXCHANGER"/>
    <property type="match status" value="1"/>
</dbReference>
<gene>
    <name evidence="7" type="ORF">US36_C0017G0020</name>
</gene>
<feature type="domain" description="Sodium/calcium exchanger membrane region" evidence="6">
    <location>
        <begin position="184"/>
        <end position="327"/>
    </location>
</feature>
<feature type="transmembrane region" description="Helical" evidence="5">
    <location>
        <begin position="215"/>
        <end position="238"/>
    </location>
</feature>
<feature type="transmembrane region" description="Helical" evidence="5">
    <location>
        <begin position="181"/>
        <end position="203"/>
    </location>
</feature>
<evidence type="ECO:0000259" key="6">
    <source>
        <dbReference type="Pfam" id="PF01699"/>
    </source>
</evidence>
<evidence type="ECO:0000313" key="8">
    <source>
        <dbReference type="Proteomes" id="UP000034044"/>
    </source>
</evidence>
<evidence type="ECO:0000313" key="7">
    <source>
        <dbReference type="EMBL" id="KKQ21602.1"/>
    </source>
</evidence>
<dbReference type="PANTHER" id="PTHR10846:SF8">
    <property type="entry name" value="INNER MEMBRANE PROTEIN YRBG"/>
    <property type="match status" value="1"/>
</dbReference>
<feature type="domain" description="Sodium/calcium exchanger membrane region" evidence="6">
    <location>
        <begin position="9"/>
        <end position="145"/>
    </location>
</feature>
<evidence type="ECO:0000256" key="5">
    <source>
        <dbReference type="SAM" id="Phobius"/>
    </source>
</evidence>
<proteinExistence type="predicted"/>
<accession>A0A0G0FUR3</accession>
<feature type="transmembrane region" description="Helical" evidence="5">
    <location>
        <begin position="250"/>
        <end position="274"/>
    </location>
</feature>
<dbReference type="GO" id="GO:0006874">
    <property type="term" value="P:intracellular calcium ion homeostasis"/>
    <property type="evidence" value="ECO:0007669"/>
    <property type="project" value="TreeGrafter"/>
</dbReference>
<name>A0A0G0FUR3_9BACT</name>
<dbReference type="InterPro" id="IPR044880">
    <property type="entry name" value="NCX_ion-bd_dom_sf"/>
</dbReference>
<dbReference type="AlphaFoldDB" id="A0A0G0FUR3"/>
<reference evidence="7 8" key="1">
    <citation type="journal article" date="2015" name="Nature">
        <title>rRNA introns, odd ribosomes, and small enigmatic genomes across a large radiation of phyla.</title>
        <authorList>
            <person name="Brown C.T."/>
            <person name="Hug L.A."/>
            <person name="Thomas B.C."/>
            <person name="Sharon I."/>
            <person name="Castelle C.J."/>
            <person name="Singh A."/>
            <person name="Wilkins M.J."/>
            <person name="Williams K.H."/>
            <person name="Banfield J.F."/>
        </authorList>
    </citation>
    <scope>NUCLEOTIDE SEQUENCE [LARGE SCALE GENOMIC DNA]</scope>
</reference>
<comment type="caution">
    <text evidence="7">The sequence shown here is derived from an EMBL/GenBank/DDBJ whole genome shotgun (WGS) entry which is preliminary data.</text>
</comment>
<dbReference type="InterPro" id="IPR004481">
    <property type="entry name" value="K/Na/Ca-exchanger"/>
</dbReference>
<protein>
    <recommendedName>
        <fullName evidence="6">Sodium/calcium exchanger membrane region domain-containing protein</fullName>
    </recommendedName>
</protein>
<keyword evidence="4 5" id="KW-0472">Membrane</keyword>
<dbReference type="EMBL" id="LBSR01000017">
    <property type="protein sequence ID" value="KKQ21602.1"/>
    <property type="molecule type" value="Genomic_DNA"/>
</dbReference>
<feature type="transmembrane region" description="Helical" evidence="5">
    <location>
        <begin position="82"/>
        <end position="99"/>
    </location>
</feature>
<dbReference type="InterPro" id="IPR004837">
    <property type="entry name" value="NaCa_Exmemb"/>
</dbReference>
<evidence type="ECO:0000256" key="4">
    <source>
        <dbReference type="ARBA" id="ARBA00023136"/>
    </source>
</evidence>
<keyword evidence="2 5" id="KW-0812">Transmembrane</keyword>
<dbReference type="Proteomes" id="UP000034044">
    <property type="component" value="Unassembled WGS sequence"/>
</dbReference>
<dbReference type="GO" id="GO:0005262">
    <property type="term" value="F:calcium channel activity"/>
    <property type="evidence" value="ECO:0007669"/>
    <property type="project" value="TreeGrafter"/>
</dbReference>
<dbReference type="GO" id="GO:0008273">
    <property type="term" value="F:calcium, potassium:sodium antiporter activity"/>
    <property type="evidence" value="ECO:0007669"/>
    <property type="project" value="TreeGrafter"/>
</dbReference>
<sequence length="328" mass="36310">MSYELYFNILLIAIGIFVIIKSGAYVVKASVNIAHFLNVSEFTLSFILMAFATTLPEFGIGISSSLNNQPLISLGNIFGSNILNLTFILGLIAVIAGKITIDEKDKIHKSWLNFFLAISPVVLMLDLELSRWEGIALIILFILHLAKIFHLKQFIEHHHHFWSAFIKNFGHPSSALSVKHFFKNIIIFIIAVVFLLSSAYFVVKGVESVSIKIGLSSILIALFVVAFGTSLPELIFGLRSALSGNGNLSLGNLFGASVLNSTWVLGITALISPIQIIDAVSFYVSALAMILVLFLANLFLKTYNSITRREGILLLFIYLVFVFVQFFI</sequence>
<dbReference type="GO" id="GO:0005886">
    <property type="term" value="C:plasma membrane"/>
    <property type="evidence" value="ECO:0007669"/>
    <property type="project" value="TreeGrafter"/>
</dbReference>
<dbReference type="Gene3D" id="1.20.1420.30">
    <property type="entry name" value="NCX, central ion-binding region"/>
    <property type="match status" value="2"/>
</dbReference>